<evidence type="ECO:0000256" key="3">
    <source>
        <dbReference type="SAM" id="SignalP"/>
    </source>
</evidence>
<organism evidence="5 6">
    <name type="scientific">Mesosutterella faecium</name>
    <dbReference type="NCBI Taxonomy" id="2925194"/>
    <lineage>
        <taxon>Bacteria</taxon>
        <taxon>Pseudomonadati</taxon>
        <taxon>Pseudomonadota</taxon>
        <taxon>Betaproteobacteria</taxon>
        <taxon>Burkholderiales</taxon>
        <taxon>Sutterellaceae</taxon>
        <taxon>Mesosutterella</taxon>
    </lineage>
</organism>
<dbReference type="InterPro" id="IPR007379">
    <property type="entry name" value="Tim44-like_dom"/>
</dbReference>
<feature type="region of interest" description="Disordered" evidence="1">
    <location>
        <begin position="144"/>
        <end position="169"/>
    </location>
</feature>
<feature type="transmembrane region" description="Helical" evidence="2">
    <location>
        <begin position="87"/>
        <end position="106"/>
    </location>
</feature>
<dbReference type="RefSeq" id="WP_243376816.1">
    <property type="nucleotide sequence ID" value="NZ_JAKZJU020000001.1"/>
</dbReference>
<name>A0ABT7IKG6_9BURK</name>
<feature type="domain" description="Tim44-like" evidence="4">
    <location>
        <begin position="187"/>
        <end position="317"/>
    </location>
</feature>
<protein>
    <submittedName>
        <fullName evidence="5">Tim44-like domain-containing protein</fullName>
    </submittedName>
</protein>
<dbReference type="PANTHER" id="PTHR41542:SF1">
    <property type="entry name" value="BLL5807 PROTEIN"/>
    <property type="match status" value="1"/>
</dbReference>
<dbReference type="EMBL" id="JAKZJU020000001">
    <property type="protein sequence ID" value="MDL2058864.1"/>
    <property type="molecule type" value="Genomic_DNA"/>
</dbReference>
<dbReference type="Proteomes" id="UP001165481">
    <property type="component" value="Unassembled WGS sequence"/>
</dbReference>
<keyword evidence="6" id="KW-1185">Reference proteome</keyword>
<keyword evidence="2" id="KW-0472">Membrane</keyword>
<sequence>MMKKWFPLLAAGLMAFALATNADAAKRFGGGMSFGRPAPAQMAPANRGSGIQPAPAQRPQAAPQQQKAAPAGAAPAAAKPASPLRGMLMGAAAALGIAALAHYLGIGSELGTILLMALLFFAGLALLKVLFGRKQLRPAAQRASVQNTSVLRQESGVPERGPESDRSGAAYFQGNRAQAGSVLDEFSKASAQPLSSLPEGFDKTAFLDECKKNFTRLQQAWSTGNVLQLSEFCTDEVFTVLTHQLRDRHGEKLDISVLSLNAELSGLTTEGDTYVAAVHFTGRVNVSGEVEEVNEIWSLERPVAAQNQGWLLAGIQQVAES</sequence>
<evidence type="ECO:0000256" key="2">
    <source>
        <dbReference type="SAM" id="Phobius"/>
    </source>
</evidence>
<dbReference type="PANTHER" id="PTHR41542">
    <property type="entry name" value="BLL5807 PROTEIN"/>
    <property type="match status" value="1"/>
</dbReference>
<evidence type="ECO:0000259" key="4">
    <source>
        <dbReference type="SMART" id="SM00978"/>
    </source>
</evidence>
<comment type="caution">
    <text evidence="5">The sequence shown here is derived from an EMBL/GenBank/DDBJ whole genome shotgun (WGS) entry which is preliminary data.</text>
</comment>
<keyword evidence="2" id="KW-1133">Transmembrane helix</keyword>
<feature type="compositionally biased region" description="Low complexity" evidence="1">
    <location>
        <begin position="52"/>
        <end position="77"/>
    </location>
</feature>
<dbReference type="SMART" id="SM00978">
    <property type="entry name" value="Tim44"/>
    <property type="match status" value="1"/>
</dbReference>
<dbReference type="SUPFAM" id="SSF54427">
    <property type="entry name" value="NTF2-like"/>
    <property type="match status" value="1"/>
</dbReference>
<reference evidence="5" key="1">
    <citation type="submission" date="2023-03" db="EMBL/GenBank/DDBJ databases">
        <title>Mesosutterella sp. nov. isolated from porcine feces.</title>
        <authorList>
            <person name="Yu S."/>
        </authorList>
    </citation>
    <scope>NUCLEOTIDE SEQUENCE</scope>
    <source>
        <strain evidence="5">AGMB02718</strain>
    </source>
</reference>
<evidence type="ECO:0000313" key="5">
    <source>
        <dbReference type="EMBL" id="MDL2058864.1"/>
    </source>
</evidence>
<keyword evidence="3" id="KW-0732">Signal</keyword>
<dbReference type="Gene3D" id="3.10.450.240">
    <property type="match status" value="1"/>
</dbReference>
<feature type="signal peptide" evidence="3">
    <location>
        <begin position="1"/>
        <end position="24"/>
    </location>
</feature>
<feature type="chain" id="PRO_5046548586" evidence="3">
    <location>
        <begin position="25"/>
        <end position="321"/>
    </location>
</feature>
<evidence type="ECO:0000256" key="1">
    <source>
        <dbReference type="SAM" id="MobiDB-lite"/>
    </source>
</evidence>
<gene>
    <name evidence="5" type="ORF">MUN46_002735</name>
</gene>
<dbReference type="Pfam" id="PF04280">
    <property type="entry name" value="Tim44"/>
    <property type="match status" value="1"/>
</dbReference>
<feature type="region of interest" description="Disordered" evidence="1">
    <location>
        <begin position="39"/>
        <end position="77"/>
    </location>
</feature>
<evidence type="ECO:0000313" key="6">
    <source>
        <dbReference type="Proteomes" id="UP001165481"/>
    </source>
</evidence>
<accession>A0ABT7IKG6</accession>
<keyword evidence="2" id="KW-0812">Transmembrane</keyword>
<feature type="transmembrane region" description="Helical" evidence="2">
    <location>
        <begin position="113"/>
        <end position="131"/>
    </location>
</feature>
<dbReference type="InterPro" id="IPR032710">
    <property type="entry name" value="NTF2-like_dom_sf"/>
</dbReference>
<proteinExistence type="predicted"/>